<proteinExistence type="predicted"/>
<feature type="chain" id="PRO_5009295166" evidence="2">
    <location>
        <begin position="27"/>
        <end position="406"/>
    </location>
</feature>
<protein>
    <submittedName>
        <fullName evidence="3">Uncharacterized protein</fullName>
    </submittedName>
</protein>
<accession>A0A1H6CT37</accession>
<evidence type="ECO:0000313" key="4">
    <source>
        <dbReference type="Proteomes" id="UP000236723"/>
    </source>
</evidence>
<evidence type="ECO:0000313" key="3">
    <source>
        <dbReference type="EMBL" id="SEG76209.1"/>
    </source>
</evidence>
<feature type="region of interest" description="Disordered" evidence="1">
    <location>
        <begin position="362"/>
        <end position="406"/>
    </location>
</feature>
<dbReference type="Proteomes" id="UP000236723">
    <property type="component" value="Unassembled WGS sequence"/>
</dbReference>
<dbReference type="OrthoDB" id="3354587at2"/>
<feature type="signal peptide" evidence="2">
    <location>
        <begin position="1"/>
        <end position="26"/>
    </location>
</feature>
<name>A0A1H6CT37_9ACTN</name>
<keyword evidence="4" id="KW-1185">Reference proteome</keyword>
<gene>
    <name evidence="3" type="ORF">SAMN04489712_111136</name>
</gene>
<reference evidence="4" key="1">
    <citation type="submission" date="2016-10" db="EMBL/GenBank/DDBJ databases">
        <authorList>
            <person name="Varghese N."/>
            <person name="Submissions S."/>
        </authorList>
    </citation>
    <scope>NUCLEOTIDE SEQUENCE [LARGE SCALE GENOMIC DNA]</scope>
    <source>
        <strain evidence="4">DSM 43163</strain>
    </source>
</reference>
<dbReference type="AlphaFoldDB" id="A0A1H6CT37"/>
<sequence length="406" mass="42159">MKARAGRVAVLALGILGVLPAAPAHAAPAIDLDRDTVKPGQTVTVRLTGWDPGNLLVELCGNEARRGTADCAVASSATTHVREGEAATVLLNVTAPPVGCPCVISVRPVTGGTPRTVPITVTDVPVLSPSQRRTATAAGADRQITATKVTVRGGGFGESWFGGTAHRTLRVTLLNEGDAPLTDPPLSLTAGRGSEPADLVTAPALGTLAPGEERTYEIPVSLPAPAFGRYTIRGEITGVDEPIAFTATTSSYPWALPVLAALLIPLPALTRRRPPARGTALDAGTVRPATSFTMNQTVAANVAWWSRIRELPPESVADSLASLTGRPRTPADLASANPVCSFDADDLQALSQILDIPLPALLLPAPAPDKPESPPKPARRTKDAPRPPEKSTPTVPLPIRPDQSAK</sequence>
<organism evidence="3 4">
    <name type="scientific">Thermomonospora echinospora</name>
    <dbReference type="NCBI Taxonomy" id="1992"/>
    <lineage>
        <taxon>Bacteria</taxon>
        <taxon>Bacillati</taxon>
        <taxon>Actinomycetota</taxon>
        <taxon>Actinomycetes</taxon>
        <taxon>Streptosporangiales</taxon>
        <taxon>Thermomonosporaceae</taxon>
        <taxon>Thermomonospora</taxon>
    </lineage>
</organism>
<dbReference type="InterPro" id="IPR027273">
    <property type="entry name" value="Neocarzinostatin-like"/>
</dbReference>
<evidence type="ECO:0000256" key="2">
    <source>
        <dbReference type="SAM" id="SignalP"/>
    </source>
</evidence>
<evidence type="ECO:0000256" key="1">
    <source>
        <dbReference type="SAM" id="MobiDB-lite"/>
    </source>
</evidence>
<feature type="compositionally biased region" description="Basic and acidic residues" evidence="1">
    <location>
        <begin position="380"/>
        <end position="389"/>
    </location>
</feature>
<dbReference type="Gene3D" id="2.60.40.230">
    <property type="entry name" value="Neocarzinostatin-like"/>
    <property type="match status" value="1"/>
</dbReference>
<keyword evidence="2" id="KW-0732">Signal</keyword>
<dbReference type="SUPFAM" id="SSF49319">
    <property type="entry name" value="Actinoxanthin-like"/>
    <property type="match status" value="1"/>
</dbReference>
<dbReference type="RefSeq" id="WP_103940196.1">
    <property type="nucleotide sequence ID" value="NZ_FNVO01000011.1"/>
</dbReference>
<dbReference type="EMBL" id="FNVO01000011">
    <property type="protein sequence ID" value="SEG76209.1"/>
    <property type="molecule type" value="Genomic_DNA"/>
</dbReference>